<feature type="domain" description="Thiamine pyrophosphate enzyme TPP-binding" evidence="5">
    <location>
        <begin position="46"/>
        <end position="113"/>
    </location>
</feature>
<dbReference type="PANTHER" id="PTHR42818">
    <property type="entry name" value="SULFOPYRUVATE DECARBOXYLASE SUBUNIT ALPHA"/>
    <property type="match status" value="1"/>
</dbReference>
<dbReference type="GO" id="GO:0000287">
    <property type="term" value="F:magnesium ion binding"/>
    <property type="evidence" value="ECO:0007669"/>
    <property type="project" value="InterPro"/>
</dbReference>
<dbReference type="GO" id="GO:0030976">
    <property type="term" value="F:thiamine pyrophosphate binding"/>
    <property type="evidence" value="ECO:0007669"/>
    <property type="project" value="InterPro"/>
</dbReference>
<dbReference type="PANTHER" id="PTHR42818:SF1">
    <property type="entry name" value="SULFOPYRUVATE DECARBOXYLASE"/>
    <property type="match status" value="1"/>
</dbReference>
<dbReference type="AlphaFoldDB" id="A0A450W5G4"/>
<dbReference type="GO" id="GO:0044281">
    <property type="term" value="P:small molecule metabolic process"/>
    <property type="evidence" value="ECO:0007669"/>
    <property type="project" value="UniProtKB-ARBA"/>
</dbReference>
<organism evidence="6">
    <name type="scientific">Candidatus Kentrum sp. LPFa</name>
    <dbReference type="NCBI Taxonomy" id="2126335"/>
    <lineage>
        <taxon>Bacteria</taxon>
        <taxon>Pseudomonadati</taxon>
        <taxon>Pseudomonadota</taxon>
        <taxon>Gammaproteobacteria</taxon>
        <taxon>Candidatus Kentrum</taxon>
    </lineage>
</organism>
<dbReference type="PROSITE" id="PS00187">
    <property type="entry name" value="TPP_ENZYMES"/>
    <property type="match status" value="1"/>
</dbReference>
<evidence type="ECO:0000256" key="4">
    <source>
        <dbReference type="SAM" id="Phobius"/>
    </source>
</evidence>
<dbReference type="Gene3D" id="3.40.50.970">
    <property type="match status" value="1"/>
</dbReference>
<dbReference type="InterPro" id="IPR011766">
    <property type="entry name" value="TPP_enzyme_TPP-bd"/>
</dbReference>
<keyword evidence="4" id="KW-1133">Transmembrane helix</keyword>
<evidence type="ECO:0000256" key="3">
    <source>
        <dbReference type="ARBA" id="ARBA00023239"/>
    </source>
</evidence>
<accession>A0A450W5G4</accession>
<dbReference type="Pfam" id="PF02775">
    <property type="entry name" value="TPP_enzyme_C"/>
    <property type="match status" value="1"/>
</dbReference>
<evidence type="ECO:0000256" key="1">
    <source>
        <dbReference type="ARBA" id="ARBA00022793"/>
    </source>
</evidence>
<evidence type="ECO:0000313" key="6">
    <source>
        <dbReference type="EMBL" id="VFK12293.1"/>
    </source>
</evidence>
<reference evidence="6" key="1">
    <citation type="submission" date="2019-02" db="EMBL/GenBank/DDBJ databases">
        <authorList>
            <person name="Gruber-Vodicka R. H."/>
            <person name="Seah K. B. B."/>
        </authorList>
    </citation>
    <scope>NUCLEOTIDE SEQUENCE</scope>
    <source>
        <strain evidence="6">BECK_S313</strain>
    </source>
</reference>
<name>A0A450W5G4_9GAMM</name>
<feature type="transmembrane region" description="Helical" evidence="4">
    <location>
        <begin position="41"/>
        <end position="62"/>
    </location>
</feature>
<dbReference type="InterPro" id="IPR029061">
    <property type="entry name" value="THDP-binding"/>
</dbReference>
<dbReference type="EMBL" id="CAADFK010000033">
    <property type="protein sequence ID" value="VFK12293.1"/>
    <property type="molecule type" value="Genomic_DNA"/>
</dbReference>
<evidence type="ECO:0000256" key="2">
    <source>
        <dbReference type="ARBA" id="ARBA00023052"/>
    </source>
</evidence>
<keyword evidence="3" id="KW-0456">Lyase</keyword>
<sequence>MIQLQDTVEFLFNTRARDRLFVFGIGDISKAGYAAGFPSDIAFFMVGAWGLPASFGIGLAMANPNLRIVVIDGDGAFLHSPNHLSLLASLRVSNYHSVIINNGVYRSSGGQRIMALDQGIEIRKIISAHGFSNIECLSHQNELPQLNRVSPGPAFTIVRATAGKNHYSRVPMEEVRNSFTPSKRMWGETKGR</sequence>
<gene>
    <name evidence="6" type="ORF">BECKLPF1236B_GA0070989_103312</name>
</gene>
<keyword evidence="6" id="KW-0670">Pyruvate</keyword>
<keyword evidence="2" id="KW-0786">Thiamine pyrophosphate</keyword>
<keyword evidence="4" id="KW-0812">Transmembrane</keyword>
<dbReference type="InterPro" id="IPR051818">
    <property type="entry name" value="TPP_dependent_decarboxylase"/>
</dbReference>
<dbReference type="SUPFAM" id="SSF52518">
    <property type="entry name" value="Thiamin diphosphate-binding fold (THDP-binding)"/>
    <property type="match status" value="1"/>
</dbReference>
<protein>
    <submittedName>
        <fullName evidence="6">Sulfopyruvate decarboxylase subunit beta</fullName>
    </submittedName>
</protein>
<dbReference type="InterPro" id="IPR000399">
    <property type="entry name" value="TPP-bd_CS"/>
</dbReference>
<proteinExistence type="predicted"/>
<keyword evidence="4" id="KW-0472">Membrane</keyword>
<keyword evidence="1" id="KW-0210">Decarboxylase</keyword>
<evidence type="ECO:0000259" key="5">
    <source>
        <dbReference type="Pfam" id="PF02775"/>
    </source>
</evidence>
<dbReference type="GO" id="GO:0016831">
    <property type="term" value="F:carboxy-lyase activity"/>
    <property type="evidence" value="ECO:0007669"/>
    <property type="project" value="UniProtKB-KW"/>
</dbReference>